<name>A0A9X1M237_9MICC</name>
<proteinExistence type="predicted"/>
<gene>
    <name evidence="2" type="ORF">LJ751_11260</name>
</gene>
<evidence type="ECO:0000256" key="1">
    <source>
        <dbReference type="SAM" id="MobiDB-lite"/>
    </source>
</evidence>
<dbReference type="AlphaFoldDB" id="A0A9X1M237"/>
<evidence type="ECO:0000313" key="3">
    <source>
        <dbReference type="Proteomes" id="UP001139264"/>
    </source>
</evidence>
<dbReference type="SUPFAM" id="SSF46689">
    <property type="entry name" value="Homeodomain-like"/>
    <property type="match status" value="1"/>
</dbReference>
<sequence length="83" mass="9015">MNKAFSVCALTPAGRLILIQRVTSGLPVAHVAKERGISLPAACQWANQHQDEGLLGLKTVPPSPNLPTCHEPAENRRSYLNPY</sequence>
<feature type="region of interest" description="Disordered" evidence="1">
    <location>
        <begin position="62"/>
        <end position="83"/>
    </location>
</feature>
<evidence type="ECO:0000313" key="2">
    <source>
        <dbReference type="EMBL" id="MCC3269928.1"/>
    </source>
</evidence>
<reference evidence="2" key="1">
    <citation type="submission" date="2021-10" db="EMBL/GenBank/DDBJ databases">
        <title>Novel species in genus Arthrobacter.</title>
        <authorList>
            <person name="Liu Y."/>
        </authorList>
    </citation>
    <scope>NUCLEOTIDE SEQUENCE</scope>
    <source>
        <strain evidence="2">Zg-Y809</strain>
    </source>
</reference>
<dbReference type="EMBL" id="JAJFZP010000009">
    <property type="protein sequence ID" value="MCC3269928.1"/>
    <property type="molecule type" value="Genomic_DNA"/>
</dbReference>
<comment type="caution">
    <text evidence="2">The sequence shown here is derived from an EMBL/GenBank/DDBJ whole genome shotgun (WGS) entry which is preliminary data.</text>
</comment>
<accession>A0A9X1M237</accession>
<dbReference type="InterPro" id="IPR009057">
    <property type="entry name" value="Homeodomain-like_sf"/>
</dbReference>
<organism evidence="2 3">
    <name type="scientific">Arthrobacter gengyunqii</name>
    <dbReference type="NCBI Taxonomy" id="2886940"/>
    <lineage>
        <taxon>Bacteria</taxon>
        <taxon>Bacillati</taxon>
        <taxon>Actinomycetota</taxon>
        <taxon>Actinomycetes</taxon>
        <taxon>Micrococcales</taxon>
        <taxon>Micrococcaceae</taxon>
        <taxon>Arthrobacter</taxon>
    </lineage>
</organism>
<protein>
    <submittedName>
        <fullName evidence="2">Uncharacterized protein</fullName>
    </submittedName>
</protein>
<dbReference type="Proteomes" id="UP001139264">
    <property type="component" value="Unassembled WGS sequence"/>
</dbReference>